<evidence type="ECO:0000313" key="2">
    <source>
        <dbReference type="Proteomes" id="UP000220904"/>
    </source>
</evidence>
<comment type="caution">
    <text evidence="1">The sequence shown here is derived from an EMBL/GenBank/DDBJ whole genome shotgun (WGS) entry which is preliminary data.</text>
</comment>
<sequence length="93" mass="10053">MNKTAEKTPAPPHDLILEGRSKLTVTGVKRVLRCDADSAAMETGKGVLHLTGAELNVTSLDLESGEVRLTGRIDALEYTAERTPGGLLRRLLR</sequence>
<dbReference type="Pfam" id="PF07873">
    <property type="entry name" value="YabP"/>
    <property type="match status" value="1"/>
</dbReference>
<organism evidence="1 2">
    <name type="scientific">Faecalibacterium prausnitzii</name>
    <dbReference type="NCBI Taxonomy" id="853"/>
    <lineage>
        <taxon>Bacteria</taxon>
        <taxon>Bacillati</taxon>
        <taxon>Bacillota</taxon>
        <taxon>Clostridia</taxon>
        <taxon>Eubacteriales</taxon>
        <taxon>Oscillospiraceae</taxon>
        <taxon>Faecalibacterium</taxon>
    </lineage>
</organism>
<reference evidence="1 2" key="1">
    <citation type="journal article" date="2017" name="Front. Microbiol.">
        <title>New Insights into the Diversity of the Genus Faecalibacterium.</title>
        <authorList>
            <person name="Benevides L."/>
            <person name="Burman S."/>
            <person name="Martin R."/>
            <person name="Robert V."/>
            <person name="Thomas M."/>
            <person name="Miquel S."/>
            <person name="Chain F."/>
            <person name="Sokol H."/>
            <person name="Bermudez-Humaran L.G."/>
            <person name="Morrison M."/>
            <person name="Langella P."/>
            <person name="Azevedo V.A."/>
            <person name="Chatel J.M."/>
            <person name="Soares S."/>
        </authorList>
    </citation>
    <scope>NUCLEOTIDE SEQUENCE [LARGE SCALE GENOMIC DNA]</scope>
    <source>
        <strain evidence="1 2">AHMP21</strain>
    </source>
</reference>
<dbReference type="InterPro" id="IPR022476">
    <property type="entry name" value="Spore_YabP/YqfC"/>
</dbReference>
<accession>A0A2A7B5L9</accession>
<evidence type="ECO:0000313" key="1">
    <source>
        <dbReference type="EMBL" id="PDX86687.1"/>
    </source>
</evidence>
<dbReference type="Gene3D" id="2.60.40.2000">
    <property type="match status" value="1"/>
</dbReference>
<dbReference type="AlphaFoldDB" id="A0A2A7B5L9"/>
<protein>
    <submittedName>
        <fullName evidence="1">Sporulation protein</fullName>
    </submittedName>
</protein>
<dbReference type="EMBL" id="NOUV01000014">
    <property type="protein sequence ID" value="PDX86687.1"/>
    <property type="molecule type" value="Genomic_DNA"/>
</dbReference>
<gene>
    <name evidence="1" type="ORF">CHR60_08110</name>
</gene>
<dbReference type="RefSeq" id="WP_097792547.1">
    <property type="nucleotide sequence ID" value="NZ_CABJDF010000001.1"/>
</dbReference>
<proteinExistence type="predicted"/>
<dbReference type="InterPro" id="IPR038705">
    <property type="entry name" value="YabP_sf"/>
</dbReference>
<dbReference type="Proteomes" id="UP000220904">
    <property type="component" value="Unassembled WGS sequence"/>
</dbReference>
<name>A0A2A7B5L9_9FIRM</name>
<dbReference type="OrthoDB" id="9795125at2"/>